<dbReference type="Proteomes" id="UP001362899">
    <property type="component" value="Unassembled WGS sequence"/>
</dbReference>
<evidence type="ECO:0000313" key="2">
    <source>
        <dbReference type="EMBL" id="GMM52964.1"/>
    </source>
</evidence>
<dbReference type="InterPro" id="IPR013154">
    <property type="entry name" value="ADH-like_N"/>
</dbReference>
<evidence type="ECO:0000313" key="3">
    <source>
        <dbReference type="Proteomes" id="UP001362899"/>
    </source>
</evidence>
<accession>A0AAV5RN59</accession>
<dbReference type="Pfam" id="PF08240">
    <property type="entry name" value="ADH_N"/>
    <property type="match status" value="1"/>
</dbReference>
<dbReference type="Gene3D" id="3.40.50.720">
    <property type="entry name" value="NAD(P)-binding Rossmann-like Domain"/>
    <property type="match status" value="1"/>
</dbReference>
<dbReference type="PANTHER" id="PTHR43482">
    <property type="entry name" value="PROTEIN AST1-RELATED"/>
    <property type="match status" value="1"/>
</dbReference>
<dbReference type="AlphaFoldDB" id="A0AAV5RN59"/>
<dbReference type="SUPFAM" id="SSF51735">
    <property type="entry name" value="NAD(P)-binding Rossmann-fold domains"/>
    <property type="match status" value="1"/>
</dbReference>
<dbReference type="EMBL" id="BTGC01000008">
    <property type="protein sequence ID" value="GMM52964.1"/>
    <property type="molecule type" value="Genomic_DNA"/>
</dbReference>
<dbReference type="InterPro" id="IPR052585">
    <property type="entry name" value="Lipid_raft_assoc_Zn_ADH"/>
</dbReference>
<evidence type="ECO:0000259" key="1">
    <source>
        <dbReference type="SMART" id="SM00829"/>
    </source>
</evidence>
<gene>
    <name evidence="2" type="ORF">DASB73_039270</name>
</gene>
<organism evidence="2 3">
    <name type="scientific">Starmerella bacillaris</name>
    <name type="common">Yeast</name>
    <name type="synonym">Candida zemplinina</name>
    <dbReference type="NCBI Taxonomy" id="1247836"/>
    <lineage>
        <taxon>Eukaryota</taxon>
        <taxon>Fungi</taxon>
        <taxon>Dikarya</taxon>
        <taxon>Ascomycota</taxon>
        <taxon>Saccharomycotina</taxon>
        <taxon>Dipodascomycetes</taxon>
        <taxon>Dipodascales</taxon>
        <taxon>Trichomonascaceae</taxon>
        <taxon>Starmerella</taxon>
    </lineage>
</organism>
<protein>
    <recommendedName>
        <fullName evidence="1">Enoyl reductase (ER) domain-containing protein</fullName>
    </recommendedName>
</protein>
<dbReference type="InterPro" id="IPR011032">
    <property type="entry name" value="GroES-like_sf"/>
</dbReference>
<dbReference type="InterPro" id="IPR020843">
    <property type="entry name" value="ER"/>
</dbReference>
<dbReference type="GO" id="GO:0016491">
    <property type="term" value="F:oxidoreductase activity"/>
    <property type="evidence" value="ECO:0007669"/>
    <property type="project" value="InterPro"/>
</dbReference>
<name>A0AAV5RN59_STABA</name>
<dbReference type="InterPro" id="IPR036291">
    <property type="entry name" value="NAD(P)-bd_dom_sf"/>
</dbReference>
<feature type="domain" description="Enoyl reductase (ER)" evidence="1">
    <location>
        <begin position="5"/>
        <end position="321"/>
    </location>
</feature>
<reference evidence="2 3" key="1">
    <citation type="journal article" date="2023" name="Elife">
        <title>Identification of key yeast species and microbe-microbe interactions impacting larval growth of Drosophila in the wild.</title>
        <authorList>
            <person name="Mure A."/>
            <person name="Sugiura Y."/>
            <person name="Maeda R."/>
            <person name="Honda K."/>
            <person name="Sakurai N."/>
            <person name="Takahashi Y."/>
            <person name="Watada M."/>
            <person name="Katoh T."/>
            <person name="Gotoh A."/>
            <person name="Gotoh Y."/>
            <person name="Taniguchi I."/>
            <person name="Nakamura K."/>
            <person name="Hayashi T."/>
            <person name="Katayama T."/>
            <person name="Uemura T."/>
            <person name="Hattori Y."/>
        </authorList>
    </citation>
    <scope>NUCLEOTIDE SEQUENCE [LARGE SCALE GENOMIC DNA]</scope>
    <source>
        <strain evidence="2 3">SB-73</strain>
    </source>
</reference>
<dbReference type="SMART" id="SM00829">
    <property type="entry name" value="PKS_ER"/>
    <property type="match status" value="1"/>
</dbReference>
<comment type="caution">
    <text evidence="2">The sequence shown here is derived from an EMBL/GenBank/DDBJ whole genome shotgun (WGS) entry which is preliminary data.</text>
</comment>
<dbReference type="Gene3D" id="3.90.180.10">
    <property type="entry name" value="Medium-chain alcohol dehydrogenases, catalytic domain"/>
    <property type="match status" value="1"/>
</dbReference>
<keyword evidence="3" id="KW-1185">Reference proteome</keyword>
<dbReference type="SUPFAM" id="SSF50129">
    <property type="entry name" value="GroES-like"/>
    <property type="match status" value="1"/>
</dbReference>
<proteinExistence type="predicted"/>
<dbReference type="PANTHER" id="PTHR43482:SF1">
    <property type="entry name" value="PROTEIN AST1-RELATED"/>
    <property type="match status" value="1"/>
</dbReference>
<sequence length="329" mass="37101">MKASATPDDFIHKSKPRVGVNQVLIRVYYVGITQEDVSLYYDRKIPMQHIGTDFSGVIVHKHDSVENFHINESVFGFSSKGGAYAEYLVCDSSTLGRIPKGMTFQQAASLPDMWISAIQLLKIDANFKQRSSVVVLNALTQRGQACVQLAQVMGCRRVHAIVSGYEAEKDVLKYLKLPTSLVDEVVPSCLLERDTGYMLALNRFDPDGVDCVIDLLNTPILKTSIMKAEGRYVMVNPSLHLSGKDIELIFQRPTTIHGSTVRGRDPKHYREHVEFITEHIIPKLLNKQLSFRITKVCNWKNLGKAMLFVRQNEEHPGKVICKITEKVID</sequence>